<proteinExistence type="predicted"/>
<evidence type="ECO:0000313" key="1">
    <source>
        <dbReference type="EMBL" id="AKT38298.1"/>
    </source>
</evidence>
<dbReference type="STRING" id="52.CMC5_024430"/>
<reference evidence="1 2" key="1">
    <citation type="submission" date="2015-07" db="EMBL/GenBank/DDBJ databases">
        <title>Genome analysis of myxobacterium Chondromyces crocatus Cm c5 reveals a high potential for natural compound synthesis and the genetic basis for the loss of fruiting body formation.</title>
        <authorList>
            <person name="Zaburannyi N."/>
            <person name="Bunk B."/>
            <person name="Maier J."/>
            <person name="Overmann J."/>
            <person name="Mueller R."/>
        </authorList>
    </citation>
    <scope>NUCLEOTIDE SEQUENCE [LARGE SCALE GENOMIC DNA]</scope>
    <source>
        <strain evidence="1 2">Cm c5</strain>
    </source>
</reference>
<name>A0A0K1ECI9_CHOCO</name>
<accession>A0A0K1ECI9</accession>
<gene>
    <name evidence="1" type="ORF">CMC5_024430</name>
</gene>
<sequence length="44" mass="5104">MQRAMYAYPLRPYSKAPERPDVVRHVDGDHAVVLHPRAVVRMMS</sequence>
<dbReference type="EMBL" id="CP012159">
    <property type="protein sequence ID" value="AKT38298.1"/>
    <property type="molecule type" value="Genomic_DNA"/>
</dbReference>
<dbReference type="KEGG" id="ccro:CMC5_024430"/>
<dbReference type="Proteomes" id="UP000067626">
    <property type="component" value="Chromosome"/>
</dbReference>
<protein>
    <submittedName>
        <fullName evidence="1">Uncharacterized protein</fullName>
    </submittedName>
</protein>
<dbReference type="AlphaFoldDB" id="A0A0K1ECI9"/>
<keyword evidence="2" id="KW-1185">Reference proteome</keyword>
<organism evidence="1 2">
    <name type="scientific">Chondromyces crocatus</name>
    <dbReference type="NCBI Taxonomy" id="52"/>
    <lineage>
        <taxon>Bacteria</taxon>
        <taxon>Pseudomonadati</taxon>
        <taxon>Myxococcota</taxon>
        <taxon>Polyangia</taxon>
        <taxon>Polyangiales</taxon>
        <taxon>Polyangiaceae</taxon>
        <taxon>Chondromyces</taxon>
    </lineage>
</organism>
<evidence type="ECO:0000313" key="2">
    <source>
        <dbReference type="Proteomes" id="UP000067626"/>
    </source>
</evidence>